<keyword evidence="6" id="KW-1185">Reference proteome</keyword>
<dbReference type="NCBIfam" id="TIGR00172">
    <property type="entry name" value="maf"/>
    <property type="match status" value="1"/>
</dbReference>
<reference evidence="5" key="1">
    <citation type="journal article" date="2021" name="Front. Microbiol.">
        <title>Comprehensive Comparative Genomics and Phenotyping of Methylobacterium Species.</title>
        <authorList>
            <person name="Alessa O."/>
            <person name="Ogura Y."/>
            <person name="Fujitani Y."/>
            <person name="Takami H."/>
            <person name="Hayashi T."/>
            <person name="Sahin N."/>
            <person name="Tani A."/>
        </authorList>
    </citation>
    <scope>NUCLEOTIDE SEQUENCE</scope>
    <source>
        <strain evidence="5">KCTC 52305</strain>
    </source>
</reference>
<dbReference type="InterPro" id="IPR003697">
    <property type="entry name" value="Maf-like"/>
</dbReference>
<dbReference type="PIRSF" id="PIRSF006305">
    <property type="entry name" value="Maf"/>
    <property type="match status" value="1"/>
</dbReference>
<organism evidence="5 6">
    <name type="scientific">Methylobacterium crusticola</name>
    <dbReference type="NCBI Taxonomy" id="1697972"/>
    <lineage>
        <taxon>Bacteria</taxon>
        <taxon>Pseudomonadati</taxon>
        <taxon>Pseudomonadota</taxon>
        <taxon>Alphaproteobacteria</taxon>
        <taxon>Hyphomicrobiales</taxon>
        <taxon>Methylobacteriaceae</taxon>
        <taxon>Methylobacterium</taxon>
    </lineage>
</organism>
<accession>A0ABQ4R756</accession>
<comment type="caution">
    <text evidence="5">The sequence shown here is derived from an EMBL/GenBank/DDBJ whole genome shotgun (WGS) entry which is preliminary data.</text>
</comment>
<keyword evidence="4" id="KW-0963">Cytoplasm</keyword>
<dbReference type="EC" id="3.6.1.9" evidence="4"/>
<comment type="similarity">
    <text evidence="4">Belongs to the Maf family.</text>
</comment>
<comment type="catalytic activity">
    <reaction evidence="4">
        <text>a ribonucleoside 5'-triphosphate + H2O = a ribonucleoside 5'-phosphate + diphosphate + H(+)</text>
        <dbReference type="Rhea" id="RHEA:23996"/>
        <dbReference type="ChEBI" id="CHEBI:15377"/>
        <dbReference type="ChEBI" id="CHEBI:15378"/>
        <dbReference type="ChEBI" id="CHEBI:33019"/>
        <dbReference type="ChEBI" id="CHEBI:58043"/>
        <dbReference type="ChEBI" id="CHEBI:61557"/>
        <dbReference type="EC" id="3.6.1.9"/>
    </reaction>
</comment>
<evidence type="ECO:0000313" key="6">
    <source>
        <dbReference type="Proteomes" id="UP001055167"/>
    </source>
</evidence>
<dbReference type="InterPro" id="IPR029001">
    <property type="entry name" value="ITPase-like_fam"/>
</dbReference>
<evidence type="ECO:0000256" key="4">
    <source>
        <dbReference type="HAMAP-Rule" id="MF_00528"/>
    </source>
</evidence>
<keyword evidence="2 4" id="KW-0378">Hydrolase</keyword>
<evidence type="ECO:0000313" key="5">
    <source>
        <dbReference type="EMBL" id="GJD52611.1"/>
    </source>
</evidence>
<reference evidence="5" key="2">
    <citation type="submission" date="2021-08" db="EMBL/GenBank/DDBJ databases">
        <authorList>
            <person name="Tani A."/>
            <person name="Ola A."/>
            <person name="Ogura Y."/>
            <person name="Katsura K."/>
            <person name="Hayashi T."/>
        </authorList>
    </citation>
    <scope>NUCLEOTIDE SEQUENCE</scope>
    <source>
        <strain evidence="5">KCTC 52305</strain>
    </source>
</reference>
<proteinExistence type="inferred from homology"/>
<evidence type="ECO:0000256" key="2">
    <source>
        <dbReference type="ARBA" id="ARBA00022801"/>
    </source>
</evidence>
<sequence length="207" mass="21056">MSHASFPLWRGPEPLILASTSPTRRALLESAGLAVETRAPGVDERAVEAQAAGLAPEALAQRLADAKALAVARAAPDRVVLGADQVLALDGAVLHKPADRAAAAAHLARLQGRTHALHAAAALALGGAVVDRVVATARLTVRPLDAAAIAAYLDAAGPGVTGSVGAYRIEGVGIHLFARIEGDHATILGLPLLPLLARLRGHGLLAF</sequence>
<comment type="caution">
    <text evidence="4">Lacks conserved residue(s) required for the propagation of feature annotation.</text>
</comment>
<dbReference type="PANTHER" id="PTHR43213">
    <property type="entry name" value="BIFUNCTIONAL DTTP/UTP PYROPHOSPHATASE/METHYLTRANSFERASE PROTEIN-RELATED"/>
    <property type="match status" value="1"/>
</dbReference>
<evidence type="ECO:0000256" key="1">
    <source>
        <dbReference type="ARBA" id="ARBA00001968"/>
    </source>
</evidence>
<comment type="function">
    <text evidence="4">Nucleoside triphosphate pyrophosphatase. May have a dual role in cell division arrest and in preventing the incorporation of modified nucleotides into cellular nucleic acids.</text>
</comment>
<feature type="active site" description="Proton acceptor" evidence="4">
    <location>
        <position position="84"/>
    </location>
</feature>
<dbReference type="PANTHER" id="PTHR43213:SF5">
    <property type="entry name" value="BIFUNCTIONAL DTTP_UTP PYROPHOSPHATASE_METHYLTRANSFERASE PROTEIN-RELATED"/>
    <property type="match status" value="1"/>
</dbReference>
<dbReference type="EMBL" id="BPQH01000020">
    <property type="protein sequence ID" value="GJD52611.1"/>
    <property type="molecule type" value="Genomic_DNA"/>
</dbReference>
<comment type="catalytic activity">
    <reaction evidence="4">
        <text>a 2'-deoxyribonucleoside 5'-triphosphate + H2O = a 2'-deoxyribonucleoside 5'-phosphate + diphosphate + H(+)</text>
        <dbReference type="Rhea" id="RHEA:44644"/>
        <dbReference type="ChEBI" id="CHEBI:15377"/>
        <dbReference type="ChEBI" id="CHEBI:15378"/>
        <dbReference type="ChEBI" id="CHEBI:33019"/>
        <dbReference type="ChEBI" id="CHEBI:61560"/>
        <dbReference type="ChEBI" id="CHEBI:65317"/>
        <dbReference type="EC" id="3.6.1.9"/>
    </reaction>
</comment>
<comment type="cofactor">
    <cofactor evidence="1 4">
        <name>a divalent metal cation</name>
        <dbReference type="ChEBI" id="CHEBI:60240"/>
    </cofactor>
</comment>
<dbReference type="Gene3D" id="3.90.950.10">
    <property type="match status" value="1"/>
</dbReference>
<dbReference type="HAMAP" id="MF_00528">
    <property type="entry name" value="Maf"/>
    <property type="match status" value="1"/>
</dbReference>
<dbReference type="Pfam" id="PF02545">
    <property type="entry name" value="Maf"/>
    <property type="match status" value="1"/>
</dbReference>
<protein>
    <recommendedName>
        <fullName evidence="4">Nucleoside triphosphate pyrophosphatase</fullName>
        <ecNumber evidence="4">3.6.1.9</ecNumber>
    </recommendedName>
    <alternativeName>
        <fullName evidence="4">Nucleotide pyrophosphatase</fullName>
        <shortName evidence="4">Nucleotide PPase</shortName>
    </alternativeName>
</protein>
<name>A0ABQ4R756_9HYPH</name>
<comment type="subcellular location">
    <subcellularLocation>
        <location evidence="4">Cytoplasm</location>
    </subcellularLocation>
</comment>
<dbReference type="SUPFAM" id="SSF52972">
    <property type="entry name" value="ITPase-like"/>
    <property type="match status" value="1"/>
</dbReference>
<keyword evidence="3 4" id="KW-0546">Nucleotide metabolism</keyword>
<dbReference type="Proteomes" id="UP001055167">
    <property type="component" value="Unassembled WGS sequence"/>
</dbReference>
<evidence type="ECO:0000256" key="3">
    <source>
        <dbReference type="ARBA" id="ARBA00023080"/>
    </source>
</evidence>
<dbReference type="RefSeq" id="WP_128564319.1">
    <property type="nucleotide sequence ID" value="NZ_BPQH01000020.1"/>
</dbReference>
<gene>
    <name evidence="5" type="primary">yceF</name>
    <name evidence="5" type="ORF">OPKNFCMD_5377</name>
</gene>